<keyword evidence="4 7" id="KW-1133">Transmembrane helix</keyword>
<feature type="domain" description="Guanylate cyclase" evidence="8">
    <location>
        <begin position="537"/>
        <end position="672"/>
    </location>
</feature>
<dbReference type="PANTHER" id="PTHR11920">
    <property type="entry name" value="GUANYLYL CYCLASE"/>
    <property type="match status" value="1"/>
</dbReference>
<dbReference type="InterPro" id="IPR029787">
    <property type="entry name" value="Nucleotide_cyclase"/>
</dbReference>
<evidence type="ECO:0000256" key="6">
    <source>
        <dbReference type="ARBA" id="ARBA00023239"/>
    </source>
</evidence>
<sequence length="752" mass="84711">RYLKLTDQTVLNLCRQADLDDIVSDLLPKTILKQLKEAKGGRIEKGITVLPCPSGDALAEYYDDVTVMFVGISNFEELMLRLTPPELLDRLHHIWSIFDALTTRQVGADKLEAIANTYVVVSGCPKACDHHAEVITNLADQMMNAVNQMNIYLDTDHRVIIKIGIHSGPVAAGVCGTLTYFYKLFGDTMNVASRMMTYSAPNAIHLSKKTARTLEQNEDVNELLVPRGVMYIKGKGEMETYLKKLDLHPRNLRLAKRLRLRSRAESEDSVDEPEDGEAPGEEEDLVEVAIRKEPYNAISLDFSDPELEAQFVGHCKFEFCERRFTVLALSVTYIVVAALVDFFATSRDGCKADNALTLLVPVGAVPLTFLGFYLYSLTAPLTMSVWYSEYLCFIILVYNIWWLIIHYDCHLAEEYCIPMEGLIIMLTLHSQMSYMPLKEMAKTSLCLLISFNIRMVNARHTEVLGIYLLTNIAIVPLLVMTTHRNYFAIRDNFHATKIFKELQDVHKTILYKSLPLSVANRLLCNESHIMEEFNDVSVCLADIVNFTPICAETAPTVLFAMMNCLYSSFDEAVVNFKLQKLDTIGDCFFVAGGVLMSEENQEQRLDHPSRIINFCKDIQRRLDALQDEFNELQEVKLRFAAHSGPVVGGVVGNTKPRYLLWGPEILVTEKLESTGCAHHLHVSMATYERASEEARNDCILVKESYLQMEGRPQIATILLRIKDGPASRTSSPMKKSSSSSLSNLIAAGNRFC</sequence>
<keyword evidence="2 7" id="KW-0812">Transmembrane</keyword>
<keyword evidence="10" id="KW-1185">Reference proteome</keyword>
<evidence type="ECO:0000259" key="8">
    <source>
        <dbReference type="PROSITE" id="PS50125"/>
    </source>
</evidence>
<organism evidence="9 10">
    <name type="scientific">Cymbomonas tetramitiformis</name>
    <dbReference type="NCBI Taxonomy" id="36881"/>
    <lineage>
        <taxon>Eukaryota</taxon>
        <taxon>Viridiplantae</taxon>
        <taxon>Chlorophyta</taxon>
        <taxon>Pyramimonadophyceae</taxon>
        <taxon>Pyramimonadales</taxon>
        <taxon>Pyramimonadaceae</taxon>
        <taxon>Cymbomonas</taxon>
    </lineage>
</organism>
<evidence type="ECO:0000256" key="5">
    <source>
        <dbReference type="ARBA" id="ARBA00023136"/>
    </source>
</evidence>
<reference evidence="9 10" key="1">
    <citation type="journal article" date="2015" name="Genome Biol. Evol.">
        <title>Comparative Genomics of a Bacterivorous Green Alga Reveals Evolutionary Causalities and Consequences of Phago-Mixotrophic Mode of Nutrition.</title>
        <authorList>
            <person name="Burns J.A."/>
            <person name="Paasch A."/>
            <person name="Narechania A."/>
            <person name="Kim E."/>
        </authorList>
    </citation>
    <scope>NUCLEOTIDE SEQUENCE [LARGE SCALE GENOMIC DNA]</scope>
    <source>
        <strain evidence="9 10">PLY_AMNH</strain>
    </source>
</reference>
<feature type="transmembrane region" description="Helical" evidence="7">
    <location>
        <begin position="356"/>
        <end position="375"/>
    </location>
</feature>
<dbReference type="PANTHER" id="PTHR11920:SF335">
    <property type="entry name" value="GUANYLATE CYCLASE"/>
    <property type="match status" value="1"/>
</dbReference>
<dbReference type="CDD" id="cd07302">
    <property type="entry name" value="CHD"/>
    <property type="match status" value="2"/>
</dbReference>
<feature type="transmembrane region" description="Helical" evidence="7">
    <location>
        <begin position="324"/>
        <end position="344"/>
    </location>
</feature>
<evidence type="ECO:0000313" key="10">
    <source>
        <dbReference type="Proteomes" id="UP001190700"/>
    </source>
</evidence>
<accession>A0AAE0FJB1</accession>
<comment type="caution">
    <text evidence="9">The sequence shown here is derived from an EMBL/GenBank/DDBJ whole genome shotgun (WGS) entry which is preliminary data.</text>
</comment>
<evidence type="ECO:0000256" key="3">
    <source>
        <dbReference type="ARBA" id="ARBA00022741"/>
    </source>
</evidence>
<feature type="transmembrane region" description="Helical" evidence="7">
    <location>
        <begin position="464"/>
        <end position="481"/>
    </location>
</feature>
<dbReference type="EMBL" id="LGRX02017360">
    <property type="protein sequence ID" value="KAK3260872.1"/>
    <property type="molecule type" value="Genomic_DNA"/>
</dbReference>
<dbReference type="GO" id="GO:0005886">
    <property type="term" value="C:plasma membrane"/>
    <property type="evidence" value="ECO:0007669"/>
    <property type="project" value="TreeGrafter"/>
</dbReference>
<dbReference type="Pfam" id="PF00211">
    <property type="entry name" value="Guanylate_cyc"/>
    <property type="match status" value="2"/>
</dbReference>
<dbReference type="GO" id="GO:0004016">
    <property type="term" value="F:adenylate cyclase activity"/>
    <property type="evidence" value="ECO:0007669"/>
    <property type="project" value="TreeGrafter"/>
</dbReference>
<dbReference type="GO" id="GO:0007168">
    <property type="term" value="P:receptor guanylyl cyclase signaling pathway"/>
    <property type="evidence" value="ECO:0007669"/>
    <property type="project" value="TreeGrafter"/>
</dbReference>
<dbReference type="PROSITE" id="PS50125">
    <property type="entry name" value="GUANYLATE_CYCLASE_2"/>
    <property type="match status" value="2"/>
</dbReference>
<feature type="transmembrane region" description="Helical" evidence="7">
    <location>
        <begin position="387"/>
        <end position="405"/>
    </location>
</feature>
<comment type="subcellular location">
    <subcellularLocation>
        <location evidence="1">Membrane</location>
    </subcellularLocation>
</comment>
<evidence type="ECO:0000256" key="2">
    <source>
        <dbReference type="ARBA" id="ARBA00022692"/>
    </source>
</evidence>
<dbReference type="GO" id="GO:0035556">
    <property type="term" value="P:intracellular signal transduction"/>
    <property type="evidence" value="ECO:0007669"/>
    <property type="project" value="InterPro"/>
</dbReference>
<keyword evidence="3" id="KW-0547">Nucleotide-binding</keyword>
<evidence type="ECO:0000313" key="9">
    <source>
        <dbReference type="EMBL" id="KAK3260872.1"/>
    </source>
</evidence>
<dbReference type="SUPFAM" id="SSF55073">
    <property type="entry name" value="Nucleotide cyclase"/>
    <property type="match status" value="2"/>
</dbReference>
<dbReference type="GO" id="GO:0001653">
    <property type="term" value="F:peptide receptor activity"/>
    <property type="evidence" value="ECO:0007669"/>
    <property type="project" value="TreeGrafter"/>
</dbReference>
<dbReference type="Gene3D" id="3.30.70.1230">
    <property type="entry name" value="Nucleotide cyclase"/>
    <property type="match status" value="2"/>
</dbReference>
<feature type="domain" description="Guanylate cyclase" evidence="8">
    <location>
        <begin position="66"/>
        <end position="196"/>
    </location>
</feature>
<evidence type="ECO:0000256" key="1">
    <source>
        <dbReference type="ARBA" id="ARBA00004370"/>
    </source>
</evidence>
<proteinExistence type="predicted"/>
<dbReference type="GO" id="GO:0004383">
    <property type="term" value="F:guanylate cyclase activity"/>
    <property type="evidence" value="ECO:0007669"/>
    <property type="project" value="TreeGrafter"/>
</dbReference>
<dbReference type="InterPro" id="IPR001054">
    <property type="entry name" value="A/G_cyclase"/>
</dbReference>
<dbReference type="SMART" id="SM00044">
    <property type="entry name" value="CYCc"/>
    <property type="match status" value="2"/>
</dbReference>
<dbReference type="Proteomes" id="UP001190700">
    <property type="component" value="Unassembled WGS sequence"/>
</dbReference>
<keyword evidence="6" id="KW-0456">Lyase</keyword>
<dbReference type="InterPro" id="IPR050401">
    <property type="entry name" value="Cyclic_nucleotide_synthase"/>
</dbReference>
<keyword evidence="5 7" id="KW-0472">Membrane</keyword>
<protein>
    <recommendedName>
        <fullName evidence="8">Guanylate cyclase domain-containing protein</fullName>
    </recommendedName>
</protein>
<evidence type="ECO:0000256" key="7">
    <source>
        <dbReference type="SAM" id="Phobius"/>
    </source>
</evidence>
<dbReference type="AlphaFoldDB" id="A0AAE0FJB1"/>
<name>A0AAE0FJB1_9CHLO</name>
<evidence type="ECO:0000256" key="4">
    <source>
        <dbReference type="ARBA" id="ARBA00022989"/>
    </source>
</evidence>
<feature type="non-terminal residue" evidence="9">
    <location>
        <position position="1"/>
    </location>
</feature>
<gene>
    <name evidence="9" type="ORF">CYMTET_30194</name>
</gene>
<dbReference type="GO" id="GO:0000166">
    <property type="term" value="F:nucleotide binding"/>
    <property type="evidence" value="ECO:0007669"/>
    <property type="project" value="UniProtKB-KW"/>
</dbReference>